<dbReference type="Proteomes" id="UP001497516">
    <property type="component" value="Chromosome 10"/>
</dbReference>
<dbReference type="AlphaFoldDB" id="A0AAV2CZ14"/>
<organism evidence="2 3">
    <name type="scientific">Linum trigynum</name>
    <dbReference type="NCBI Taxonomy" id="586398"/>
    <lineage>
        <taxon>Eukaryota</taxon>
        <taxon>Viridiplantae</taxon>
        <taxon>Streptophyta</taxon>
        <taxon>Embryophyta</taxon>
        <taxon>Tracheophyta</taxon>
        <taxon>Spermatophyta</taxon>
        <taxon>Magnoliopsida</taxon>
        <taxon>eudicotyledons</taxon>
        <taxon>Gunneridae</taxon>
        <taxon>Pentapetalae</taxon>
        <taxon>rosids</taxon>
        <taxon>fabids</taxon>
        <taxon>Malpighiales</taxon>
        <taxon>Linaceae</taxon>
        <taxon>Linum</taxon>
    </lineage>
</organism>
<reference evidence="2 3" key="1">
    <citation type="submission" date="2024-04" db="EMBL/GenBank/DDBJ databases">
        <authorList>
            <person name="Fracassetti M."/>
        </authorList>
    </citation>
    <scope>NUCLEOTIDE SEQUENCE [LARGE SCALE GENOMIC DNA]</scope>
</reference>
<keyword evidence="3" id="KW-1185">Reference proteome</keyword>
<dbReference type="EMBL" id="OZ034814">
    <property type="protein sequence ID" value="CAL1361319.1"/>
    <property type="molecule type" value="Genomic_DNA"/>
</dbReference>
<accession>A0AAV2CZ14</accession>
<evidence type="ECO:0000256" key="1">
    <source>
        <dbReference type="SAM" id="MobiDB-lite"/>
    </source>
</evidence>
<protein>
    <submittedName>
        <fullName evidence="2">Uncharacterized protein</fullName>
    </submittedName>
</protein>
<name>A0AAV2CZ14_9ROSI</name>
<feature type="compositionally biased region" description="Pro residues" evidence="1">
    <location>
        <begin position="15"/>
        <end position="24"/>
    </location>
</feature>
<feature type="region of interest" description="Disordered" evidence="1">
    <location>
        <begin position="1"/>
        <end position="25"/>
    </location>
</feature>
<evidence type="ECO:0000313" key="3">
    <source>
        <dbReference type="Proteomes" id="UP001497516"/>
    </source>
</evidence>
<sequence length="130" mass="14200">MPTNDNRHRRRHSPPSLPGPPPPTSSFSLPILFLLARESSPCVPPPSQSLPLPWRIRPGPTAFFLLPPRLLQAQAQDHVPLSDEHRPPFHLVMGEILPPALGGTALTSTSMSIRLPMSPTWAGSSTTGYY</sequence>
<evidence type="ECO:0000313" key="2">
    <source>
        <dbReference type="EMBL" id="CAL1361319.1"/>
    </source>
</evidence>
<proteinExistence type="predicted"/>
<gene>
    <name evidence="2" type="ORF">LTRI10_LOCUS8697</name>
</gene>